<sequence length="421" mass="47813">MATGKMDTKTKPRLKRLNTSFKNPLLDIAWTDYERSVRIKPRELEDLRQMSDSLADECIRALHVKPGSDSLKALDEYVSRPLEDQPSAAPRKFMEQVTTIPDWVDAELVNQGQQVFWKYVLVIGLILTHYSLVIGFAASRVTDILSCTNYFSSVKGTFQRIIETLKFVTDIMRGPEALTPLTGVGWKSTIRVRLLHTQVRLRILAEAEKRPGIYDVEEVGVPINQEDLLGTLCAFSIAVITLLRKIGVYMSPSEVIAYLHFWRFMGYLLGIEDEYCNKLITEAAATAIGDSILNHLVDPDDGSVFITHNLLEALAFRPPFFLPLGVHVAFARLLVGDKVSDSLEIPPSRWYWRTFTRCCLAGLRGLSCFTIFLQQRIGFCMKHIPPLVDYYLKRLWAKDALHKPVACDFVLKFLPHMASEE</sequence>
<reference evidence="3 4" key="1">
    <citation type="submission" date="2024-09" db="EMBL/GenBank/DDBJ databases">
        <title>Chromosome-scale assembly of Riccia fluitans.</title>
        <authorList>
            <person name="Paukszto L."/>
            <person name="Sawicki J."/>
            <person name="Karawczyk K."/>
            <person name="Piernik-Szablinska J."/>
            <person name="Szczecinska M."/>
            <person name="Mazdziarz M."/>
        </authorList>
    </citation>
    <scope>NUCLEOTIDE SEQUENCE [LARGE SCALE GENOMIC DNA]</scope>
    <source>
        <strain evidence="3">Rf_01</strain>
        <tissue evidence="3">Aerial parts of the thallus</tissue>
    </source>
</reference>
<keyword evidence="4" id="KW-1185">Reference proteome</keyword>
<comment type="caution">
    <text evidence="3">The sequence shown here is derived from an EMBL/GenBank/DDBJ whole genome shotgun (WGS) entry which is preliminary data.</text>
</comment>
<dbReference type="PANTHER" id="PTHR37539:SF1">
    <property type="entry name" value="ER-BOUND OXYGENASE MPAB_MPAB'_RUBBER OXYGENASE CATALYTIC DOMAIN-CONTAINING PROTEIN"/>
    <property type="match status" value="1"/>
</dbReference>
<protein>
    <recommendedName>
        <fullName evidence="2">ER-bound oxygenase mpaB/mpaB'/Rubber oxygenase catalytic domain-containing protein</fullName>
    </recommendedName>
</protein>
<evidence type="ECO:0000256" key="1">
    <source>
        <dbReference type="SAM" id="Phobius"/>
    </source>
</evidence>
<dbReference type="PANTHER" id="PTHR37539">
    <property type="entry name" value="SECRETED PROTEIN-RELATED"/>
    <property type="match status" value="1"/>
</dbReference>
<accession>A0ABD1ZGP6</accession>
<dbReference type="EMBL" id="JBHFFA010000001">
    <property type="protein sequence ID" value="KAL2650485.1"/>
    <property type="molecule type" value="Genomic_DNA"/>
</dbReference>
<dbReference type="InterPro" id="IPR037473">
    <property type="entry name" value="Lcp-like"/>
</dbReference>
<keyword evidence="1" id="KW-1133">Transmembrane helix</keyword>
<feature type="domain" description="ER-bound oxygenase mpaB/mpaB'/Rubber oxygenase catalytic" evidence="2">
    <location>
        <begin position="152"/>
        <end position="356"/>
    </location>
</feature>
<organism evidence="3 4">
    <name type="scientific">Riccia fluitans</name>
    <dbReference type="NCBI Taxonomy" id="41844"/>
    <lineage>
        <taxon>Eukaryota</taxon>
        <taxon>Viridiplantae</taxon>
        <taxon>Streptophyta</taxon>
        <taxon>Embryophyta</taxon>
        <taxon>Marchantiophyta</taxon>
        <taxon>Marchantiopsida</taxon>
        <taxon>Marchantiidae</taxon>
        <taxon>Marchantiales</taxon>
        <taxon>Ricciaceae</taxon>
        <taxon>Riccia</taxon>
    </lineage>
</organism>
<evidence type="ECO:0000259" key="2">
    <source>
        <dbReference type="Pfam" id="PF09995"/>
    </source>
</evidence>
<feature type="transmembrane region" description="Helical" evidence="1">
    <location>
        <begin position="119"/>
        <end position="138"/>
    </location>
</feature>
<proteinExistence type="predicted"/>
<evidence type="ECO:0000313" key="4">
    <source>
        <dbReference type="Proteomes" id="UP001605036"/>
    </source>
</evidence>
<keyword evidence="1" id="KW-0472">Membrane</keyword>
<dbReference type="AlphaFoldDB" id="A0ABD1ZGP6"/>
<dbReference type="Pfam" id="PF09995">
    <property type="entry name" value="MPAB_Lcp_cat"/>
    <property type="match status" value="1"/>
</dbReference>
<keyword evidence="1" id="KW-0812">Transmembrane</keyword>
<evidence type="ECO:0000313" key="3">
    <source>
        <dbReference type="EMBL" id="KAL2650485.1"/>
    </source>
</evidence>
<gene>
    <name evidence="3" type="ORF">R1flu_018613</name>
</gene>
<dbReference type="InterPro" id="IPR018713">
    <property type="entry name" value="MPAB/Lcp_cat_dom"/>
</dbReference>
<name>A0ABD1ZGP6_9MARC</name>
<dbReference type="Proteomes" id="UP001605036">
    <property type="component" value="Unassembled WGS sequence"/>
</dbReference>